<comment type="caution">
    <text evidence="15">The sequence shown here is derived from an EMBL/GenBank/DDBJ whole genome shotgun (WGS) entry which is preliminary data.</text>
</comment>
<dbReference type="EMBL" id="QWIO01000250">
    <property type="protein sequence ID" value="RMZ02102.1"/>
    <property type="molecule type" value="Genomic_DNA"/>
</dbReference>
<dbReference type="AlphaFoldDB" id="A0A3M7F2G0"/>
<dbReference type="PANTHER" id="PTHR10357:SF215">
    <property type="entry name" value="ALPHA-AMYLASE 1"/>
    <property type="match status" value="1"/>
</dbReference>
<keyword evidence="5" id="KW-0479">Metal-binding</keyword>
<organism evidence="15 18">
    <name type="scientific">Hortaea werneckii</name>
    <name type="common">Black yeast</name>
    <name type="synonym">Cladosporium werneckii</name>
    <dbReference type="NCBI Taxonomy" id="91943"/>
    <lineage>
        <taxon>Eukaryota</taxon>
        <taxon>Fungi</taxon>
        <taxon>Dikarya</taxon>
        <taxon>Ascomycota</taxon>
        <taxon>Pezizomycotina</taxon>
        <taxon>Dothideomycetes</taxon>
        <taxon>Dothideomycetidae</taxon>
        <taxon>Mycosphaerellales</taxon>
        <taxon>Teratosphaeriaceae</taxon>
        <taxon>Hortaea</taxon>
    </lineage>
</organism>
<evidence type="ECO:0000256" key="2">
    <source>
        <dbReference type="ARBA" id="ARBA00001913"/>
    </source>
</evidence>
<evidence type="ECO:0000256" key="4">
    <source>
        <dbReference type="ARBA" id="ARBA00012595"/>
    </source>
</evidence>
<keyword evidence="12" id="KW-0326">Glycosidase</keyword>
<evidence type="ECO:0000313" key="18">
    <source>
        <dbReference type="Proteomes" id="UP000281468"/>
    </source>
</evidence>
<dbReference type="InterPro" id="IPR013780">
    <property type="entry name" value="Glyco_hydro_b"/>
</dbReference>
<evidence type="ECO:0000256" key="6">
    <source>
        <dbReference type="ARBA" id="ARBA00022729"/>
    </source>
</evidence>
<dbReference type="CDD" id="cd11319">
    <property type="entry name" value="AmyAc_euk_AmyA"/>
    <property type="match status" value="1"/>
</dbReference>
<evidence type="ECO:0000256" key="13">
    <source>
        <dbReference type="SAM" id="MobiDB-lite"/>
    </source>
</evidence>
<dbReference type="GO" id="GO:0005509">
    <property type="term" value="F:calcium ion binding"/>
    <property type="evidence" value="ECO:0007669"/>
    <property type="project" value="InterPro"/>
</dbReference>
<keyword evidence="11" id="KW-0119">Carbohydrate metabolism</keyword>
<evidence type="ECO:0000313" key="16">
    <source>
        <dbReference type="EMBL" id="RMZ02102.1"/>
    </source>
</evidence>
<dbReference type="PANTHER" id="PTHR10357">
    <property type="entry name" value="ALPHA-AMYLASE FAMILY MEMBER"/>
    <property type="match status" value="1"/>
</dbReference>
<evidence type="ECO:0000256" key="3">
    <source>
        <dbReference type="ARBA" id="ARBA00008061"/>
    </source>
</evidence>
<keyword evidence="7" id="KW-0378">Hydrolase</keyword>
<gene>
    <name evidence="15" type="ORF">D0862_11820</name>
    <name evidence="16" type="ORF">D0864_03297</name>
</gene>
<dbReference type="InterPro" id="IPR015340">
    <property type="entry name" value="A_amylase_C_dom"/>
</dbReference>
<feature type="domain" description="Glycosyl hydrolase family 13 catalytic" evidence="14">
    <location>
        <begin position="162"/>
        <end position="522"/>
    </location>
</feature>
<dbReference type="EMBL" id="QWIQ01000534">
    <property type="protein sequence ID" value="RMY83049.1"/>
    <property type="molecule type" value="Genomic_DNA"/>
</dbReference>
<dbReference type="Pfam" id="PF00128">
    <property type="entry name" value="Alpha-amylase"/>
    <property type="match status" value="1"/>
</dbReference>
<evidence type="ECO:0000256" key="12">
    <source>
        <dbReference type="ARBA" id="ARBA00023295"/>
    </source>
</evidence>
<keyword evidence="10" id="KW-0325">Glycoprotein</keyword>
<dbReference type="FunFam" id="3.20.20.80:FF:000120">
    <property type="entry name" value="Alpha-amylase A"/>
    <property type="match status" value="1"/>
</dbReference>
<evidence type="ECO:0000259" key="14">
    <source>
        <dbReference type="SMART" id="SM00642"/>
    </source>
</evidence>
<evidence type="ECO:0000256" key="7">
    <source>
        <dbReference type="ARBA" id="ARBA00022801"/>
    </source>
</evidence>
<evidence type="ECO:0000256" key="1">
    <source>
        <dbReference type="ARBA" id="ARBA00000548"/>
    </source>
</evidence>
<dbReference type="Proteomes" id="UP000269539">
    <property type="component" value="Unassembled WGS sequence"/>
</dbReference>
<dbReference type="GO" id="GO:0004556">
    <property type="term" value="F:alpha-amylase activity"/>
    <property type="evidence" value="ECO:0007669"/>
    <property type="project" value="UniProtKB-EC"/>
</dbReference>
<evidence type="ECO:0000256" key="9">
    <source>
        <dbReference type="ARBA" id="ARBA00023157"/>
    </source>
</evidence>
<protein>
    <recommendedName>
        <fullName evidence="4">alpha-amylase</fullName>
        <ecNumber evidence="4">3.2.1.1</ecNumber>
    </recommendedName>
</protein>
<dbReference type="GO" id="GO:0016052">
    <property type="term" value="P:carbohydrate catabolic process"/>
    <property type="evidence" value="ECO:0007669"/>
    <property type="project" value="InterPro"/>
</dbReference>
<feature type="compositionally biased region" description="Low complexity" evidence="13">
    <location>
        <begin position="704"/>
        <end position="724"/>
    </location>
</feature>
<dbReference type="InterPro" id="IPR017853">
    <property type="entry name" value="GH"/>
</dbReference>
<accession>A0A3M7F2G0</accession>
<evidence type="ECO:0000256" key="8">
    <source>
        <dbReference type="ARBA" id="ARBA00022837"/>
    </source>
</evidence>
<name>A0A3M7F2G0_HORWE</name>
<evidence type="ECO:0000313" key="17">
    <source>
        <dbReference type="Proteomes" id="UP000269539"/>
    </source>
</evidence>
<dbReference type="SUPFAM" id="SSF51445">
    <property type="entry name" value="(Trans)glycosidases"/>
    <property type="match status" value="1"/>
</dbReference>
<keyword evidence="9" id="KW-1015">Disulfide bond</keyword>
<keyword evidence="8" id="KW-0106">Calcium</keyword>
<evidence type="ECO:0000313" key="15">
    <source>
        <dbReference type="EMBL" id="RMY83049.1"/>
    </source>
</evidence>
<evidence type="ECO:0000256" key="5">
    <source>
        <dbReference type="ARBA" id="ARBA00022723"/>
    </source>
</evidence>
<dbReference type="SUPFAM" id="SSF51011">
    <property type="entry name" value="Glycosyl hydrolase domain"/>
    <property type="match status" value="1"/>
</dbReference>
<dbReference type="Gene3D" id="3.20.20.80">
    <property type="entry name" value="Glycosidases"/>
    <property type="match status" value="1"/>
</dbReference>
<comment type="cofactor">
    <cofactor evidence="2">
        <name>Ca(2+)</name>
        <dbReference type="ChEBI" id="CHEBI:29108"/>
    </cofactor>
</comment>
<comment type="catalytic activity">
    <reaction evidence="1">
        <text>Endohydrolysis of (1-&gt;4)-alpha-D-glucosidic linkages in polysaccharides containing three or more (1-&gt;4)-alpha-linked D-glucose units.</text>
        <dbReference type="EC" id="3.2.1.1"/>
    </reaction>
</comment>
<dbReference type="VEuPathDB" id="FungiDB:BTJ68_07200"/>
<evidence type="ECO:0000256" key="10">
    <source>
        <dbReference type="ARBA" id="ARBA00023180"/>
    </source>
</evidence>
<dbReference type="InterPro" id="IPR006047">
    <property type="entry name" value="GH13_cat_dom"/>
</dbReference>
<proteinExistence type="inferred from homology"/>
<dbReference type="SMART" id="SM00642">
    <property type="entry name" value="Aamy"/>
    <property type="match status" value="1"/>
</dbReference>
<feature type="region of interest" description="Disordered" evidence="13">
    <location>
        <begin position="704"/>
        <end position="729"/>
    </location>
</feature>
<evidence type="ECO:0000256" key="11">
    <source>
        <dbReference type="ARBA" id="ARBA00023277"/>
    </source>
</evidence>
<dbReference type="EC" id="3.2.1.1" evidence="4"/>
<sequence length="790" mass="86757">MTSLTPAVPAVSSEVEKERRTSVGARLPRPIEYECLRKDWHCAFHDANNRRVRSYAPFSTKRRFLSSALMIFKICCATLSLFSKYKPSFRFTNQLWAPAAVQCICNPVPRPYPARDRIMALTPPSLHARAMIFGCLVVLLSFLAGSAQAADAAEWRRRSIYQVLTDRYAYGNGTDEDHAPNCEVELGLYCGGTWRGIMNNLDYIQGMNFDAIWISPVVKQLPQRTGDGEAYTAYWAQNLYELEPHFGTEQDLRDLIAALHSRGMLLMLDVVVNHMGFAGAGDECDYSVLYPFNDTKYYHDYCEITDPTSPLNTQSCWLGDWKVSLADLRTEDAEVQDMFGQWISQMVANYSIDGLRIDTSINVEPEFFPNFVDAAGVFATGEVMQGDDSLACQWADAIGSILNYPIYYTLTRAFSNSEGSINDLVLTIESVKENCPNSTSFGSFSENHDVARFASLTDDLALAKNIITYTMLADGIPIIYQGQEQRQFGSIHPYFNRAPLWQAGFNTSAPLYEHIAILNKFRQHVISGHDNYTEYMAEVIYQDMHSLSLRKGFNGSQVITVLNNNGQDCAYFELEVSGHEYAPGTVLTEVLTCTNLTVSESGNLTVPMFAGTPKVLYPVELLANSSICGMHEAEEPLPSATIMTIDATSTVGGHVTTIETVETSPIPPITTHVWSTISGLPTVVPSVMNPEGGFTAITKLITTTQAPTPQATPATTSTADSSPDQSRKALGAGESLKPNSNLVLSAAGFAGAVSSLDIAGAAASVTARAFDRWHGHGHGHGGHFHRHFGA</sequence>
<dbReference type="Pfam" id="PF09260">
    <property type="entry name" value="A_amylase_dom_C"/>
    <property type="match status" value="1"/>
</dbReference>
<dbReference type="Proteomes" id="UP000281468">
    <property type="component" value="Unassembled WGS sequence"/>
</dbReference>
<comment type="similarity">
    <text evidence="3">Belongs to the glycosyl hydrolase 13 family.</text>
</comment>
<keyword evidence="6" id="KW-0732">Signal</keyword>
<reference evidence="17 18" key="1">
    <citation type="journal article" date="2018" name="BMC Genomics">
        <title>Genomic evidence for intraspecific hybridization in a clonal and extremely halotolerant yeast.</title>
        <authorList>
            <person name="Gostincar C."/>
            <person name="Stajich J.E."/>
            <person name="Zupancic J."/>
            <person name="Zalar P."/>
            <person name="Gunde-Cimerman N."/>
        </authorList>
    </citation>
    <scope>NUCLEOTIDE SEQUENCE [LARGE SCALE GENOMIC DNA]</scope>
    <source>
        <strain evidence="16 17">EXF-10513</strain>
        <strain evidence="15 18">EXF-171</strain>
    </source>
</reference>
<dbReference type="Gene3D" id="2.60.40.1180">
    <property type="entry name" value="Golgi alpha-mannosidase II"/>
    <property type="match status" value="1"/>
</dbReference>